<evidence type="ECO:0000256" key="3">
    <source>
        <dbReference type="ARBA" id="ARBA00022553"/>
    </source>
</evidence>
<dbReference type="SUPFAM" id="SSF55957">
    <property type="entry name" value="Phosphoglucomutase, C-terminal domain"/>
    <property type="match status" value="1"/>
</dbReference>
<dbReference type="CDD" id="cd03087">
    <property type="entry name" value="PGM_like1"/>
    <property type="match status" value="1"/>
</dbReference>
<evidence type="ECO:0000259" key="10">
    <source>
        <dbReference type="Pfam" id="PF02879"/>
    </source>
</evidence>
<dbReference type="Pfam" id="PF02879">
    <property type="entry name" value="PGM_PMM_II"/>
    <property type="match status" value="1"/>
</dbReference>
<dbReference type="EMBL" id="CP091871">
    <property type="protein sequence ID" value="WEU39883.1"/>
    <property type="molecule type" value="Genomic_DNA"/>
</dbReference>
<dbReference type="InterPro" id="IPR005843">
    <property type="entry name" value="A-D-PHexomutase_C"/>
</dbReference>
<dbReference type="InterPro" id="IPR024086">
    <property type="entry name" value="GlmM_arc-type"/>
</dbReference>
<evidence type="ECO:0000256" key="7">
    <source>
        <dbReference type="RuleBase" id="RU004326"/>
    </source>
</evidence>
<dbReference type="InterPro" id="IPR016066">
    <property type="entry name" value="A-D-PHexomutase_CS"/>
</dbReference>
<dbReference type="Gene3D" id="3.40.120.10">
    <property type="entry name" value="Alpha-D-Glucose-1,6-Bisphosphate, subunit A, domain 3"/>
    <property type="match status" value="3"/>
</dbReference>
<comment type="cofactor">
    <cofactor evidence="1">
        <name>Mg(2+)</name>
        <dbReference type="ChEBI" id="CHEBI:18420"/>
    </cofactor>
</comment>
<keyword evidence="4 7" id="KW-0479">Metal-binding</keyword>
<accession>A0AAF0D1A6</accession>
<dbReference type="NCBIfam" id="TIGR03990">
    <property type="entry name" value="Arch_GlmM"/>
    <property type="match status" value="1"/>
</dbReference>
<dbReference type="InterPro" id="IPR036900">
    <property type="entry name" value="A-D-PHexomutase_C_sf"/>
</dbReference>
<evidence type="ECO:0000313" key="12">
    <source>
        <dbReference type="EMBL" id="WEU39883.1"/>
    </source>
</evidence>
<evidence type="ECO:0000256" key="5">
    <source>
        <dbReference type="ARBA" id="ARBA00022842"/>
    </source>
</evidence>
<dbReference type="Pfam" id="PF00408">
    <property type="entry name" value="PGM_PMM_IV"/>
    <property type="match status" value="1"/>
</dbReference>
<comment type="similarity">
    <text evidence="2 7">Belongs to the phosphohexose mutase family.</text>
</comment>
<evidence type="ECO:0000313" key="13">
    <source>
        <dbReference type="Proteomes" id="UP000186851"/>
    </source>
</evidence>
<keyword evidence="6 12" id="KW-0413">Isomerase</keyword>
<dbReference type="InterPro" id="IPR016055">
    <property type="entry name" value="A-D-PHexomutase_a/b/a-I/II/III"/>
</dbReference>
<dbReference type="GO" id="GO:0008966">
    <property type="term" value="F:phosphoglucosamine mutase activity"/>
    <property type="evidence" value="ECO:0007669"/>
    <property type="project" value="UniProtKB-EC"/>
</dbReference>
<dbReference type="Gene3D" id="3.30.310.50">
    <property type="entry name" value="Alpha-D-phosphohexomutase, C-terminal domain"/>
    <property type="match status" value="1"/>
</dbReference>
<dbReference type="KEGG" id="oyw:OdinLCB4_005285"/>
<dbReference type="PRINTS" id="PR00509">
    <property type="entry name" value="PGMPMM"/>
</dbReference>
<name>A0AAF0D1A6_ODILC</name>
<evidence type="ECO:0000259" key="11">
    <source>
        <dbReference type="Pfam" id="PF02880"/>
    </source>
</evidence>
<reference evidence="12" key="2">
    <citation type="journal article" date="2022" name="Nat. Microbiol.">
        <title>A closed Candidatus Odinarchaeum chromosome exposes Asgard archaeal viruses.</title>
        <authorList>
            <person name="Tamarit D."/>
            <person name="Caceres E.F."/>
            <person name="Krupovic M."/>
            <person name="Nijland R."/>
            <person name="Eme L."/>
            <person name="Robinson N.P."/>
            <person name="Ettema T.J.G."/>
        </authorList>
    </citation>
    <scope>NUCLEOTIDE SEQUENCE</scope>
    <source>
        <strain evidence="12">LCB_4</strain>
    </source>
</reference>
<dbReference type="PANTHER" id="PTHR43771">
    <property type="entry name" value="PHOSPHOMANNOMUTASE"/>
    <property type="match status" value="1"/>
</dbReference>
<feature type="domain" description="Alpha-D-phosphohexomutase alpha/beta/alpha" evidence="11">
    <location>
        <begin position="258"/>
        <end position="364"/>
    </location>
</feature>
<dbReference type="EC" id="5.4.2.10" evidence="12"/>
<reference evidence="12" key="1">
    <citation type="journal article" date="2017" name="Nature">
        <title>Asgard archaea illuminate the origin of eukaryotic cellular complexity.</title>
        <authorList>
            <person name="Zaremba-Niedzwiedzka K."/>
            <person name="Caceres E.F."/>
            <person name="Saw J.H."/>
            <person name="Backstrom D."/>
            <person name="Juzokaite L."/>
            <person name="Vancaester E."/>
            <person name="Seitz K.W."/>
            <person name="Anantharaman K."/>
            <person name="Starnawski P."/>
            <person name="Kjeldsen K.U."/>
            <person name="Scott M.B."/>
            <person name="Nunoura T."/>
            <person name="Banfield J.F."/>
            <person name="Schramm A."/>
            <person name="Baker B.J."/>
            <person name="Spang A."/>
            <person name="Ettema T.J.G."/>
        </authorList>
    </citation>
    <scope>NUCLEOTIDE SEQUENCE</scope>
    <source>
        <strain evidence="12">LCB_4</strain>
    </source>
</reference>
<evidence type="ECO:0000259" key="8">
    <source>
        <dbReference type="Pfam" id="PF00408"/>
    </source>
</evidence>
<feature type="domain" description="Alpha-D-phosphohexomutase alpha/beta/alpha" evidence="9">
    <location>
        <begin position="4"/>
        <end position="134"/>
    </location>
</feature>
<evidence type="ECO:0000256" key="4">
    <source>
        <dbReference type="ARBA" id="ARBA00022723"/>
    </source>
</evidence>
<dbReference type="GO" id="GO:0005975">
    <property type="term" value="P:carbohydrate metabolic process"/>
    <property type="evidence" value="ECO:0007669"/>
    <property type="project" value="InterPro"/>
</dbReference>
<dbReference type="InterPro" id="IPR005841">
    <property type="entry name" value="Alpha-D-phosphohexomutase_SF"/>
</dbReference>
<dbReference type="SUPFAM" id="SSF53738">
    <property type="entry name" value="Phosphoglucomutase, first 3 domains"/>
    <property type="match status" value="3"/>
</dbReference>
<dbReference type="GO" id="GO:0000287">
    <property type="term" value="F:magnesium ion binding"/>
    <property type="evidence" value="ECO:0007669"/>
    <property type="project" value="InterPro"/>
</dbReference>
<dbReference type="PANTHER" id="PTHR43771:SF1">
    <property type="entry name" value="PHOSPHOMANNOMUTASE"/>
    <property type="match status" value="1"/>
</dbReference>
<evidence type="ECO:0000256" key="1">
    <source>
        <dbReference type="ARBA" id="ARBA00001946"/>
    </source>
</evidence>
<dbReference type="InterPro" id="IPR005844">
    <property type="entry name" value="A-D-PHexomutase_a/b/a-I"/>
</dbReference>
<sequence>MTGRLFGTTGVRGIFNKNFDANTALKLGYSLATRLKSGRILIGKDTRTAANITESALIAGILSCGCDVYRLGVVPTPTLAYLTKKFRYDAGVMVTASHNPPEYIGVKFWSNTGQGYSRIEEEEIEKIYWEEKFKKTDWSNVGKIYDITQPEKYHVQDILSLIDSQKIREREFKIILDIGNGAAYSIAPLLARELNCTTTTLNSQPDGFFPGRPSAPTKNSLTTLTKIMSGGGYDLAAAFDGDADRIVFIDEEGSLIPGDVLLIALSRYLLKNKKTGLIATTIESSIAVEEYVKAAGGKVIWTPVGDINISVAVKESNAILGGEECGVYIWPDFHLGPDSFLTLARVLEILAKEKITLKQFIKDIHTYPVIRETVECIDERKKEVMASLEKNFLNIDGVRDVSRIDGLNIIGEWGRILIRPSGTEPLIRVTAEGRDISKCEENVSKIRELIKNCLVV</sequence>
<dbReference type="PROSITE" id="PS00710">
    <property type="entry name" value="PGM_PMM"/>
    <property type="match status" value="1"/>
</dbReference>
<dbReference type="AlphaFoldDB" id="A0AAF0D1A6"/>
<keyword evidence="3" id="KW-0597">Phosphoprotein</keyword>
<dbReference type="InterPro" id="IPR005845">
    <property type="entry name" value="A-D-PHexomutase_a/b/a-II"/>
</dbReference>
<evidence type="ECO:0000259" key="9">
    <source>
        <dbReference type="Pfam" id="PF02878"/>
    </source>
</evidence>
<dbReference type="Pfam" id="PF02878">
    <property type="entry name" value="PGM_PMM_I"/>
    <property type="match status" value="1"/>
</dbReference>
<feature type="domain" description="Alpha-D-phosphohexomutase alpha/beta/alpha" evidence="10">
    <location>
        <begin position="154"/>
        <end position="253"/>
    </location>
</feature>
<evidence type="ECO:0000256" key="6">
    <source>
        <dbReference type="ARBA" id="ARBA00023235"/>
    </source>
</evidence>
<gene>
    <name evidence="12" type="primary">glmM</name>
    <name evidence="12" type="ORF">OdinLCB4_005285</name>
</gene>
<evidence type="ECO:0000256" key="2">
    <source>
        <dbReference type="ARBA" id="ARBA00010231"/>
    </source>
</evidence>
<feature type="domain" description="Alpha-D-phosphohexomutase C-terminal" evidence="8">
    <location>
        <begin position="392"/>
        <end position="443"/>
    </location>
</feature>
<dbReference type="FunFam" id="3.40.120.10:FF:000001">
    <property type="entry name" value="Phosphoglucosamine mutase"/>
    <property type="match status" value="1"/>
</dbReference>
<dbReference type="Proteomes" id="UP000186851">
    <property type="component" value="Chromosome"/>
</dbReference>
<keyword evidence="5 7" id="KW-0460">Magnesium</keyword>
<dbReference type="Pfam" id="PF02880">
    <property type="entry name" value="PGM_PMM_III"/>
    <property type="match status" value="1"/>
</dbReference>
<dbReference type="InterPro" id="IPR005846">
    <property type="entry name" value="A-D-PHexomutase_a/b/a-III"/>
</dbReference>
<protein>
    <submittedName>
        <fullName evidence="12">Phosphoglucosamine mutase</fullName>
        <ecNumber evidence="12">5.4.2.10</ecNumber>
    </submittedName>
</protein>
<proteinExistence type="inferred from homology"/>
<organism evidence="12 13">
    <name type="scientific">Odinarchaeota yellowstonii (strain LCB_4)</name>
    <dbReference type="NCBI Taxonomy" id="1841599"/>
    <lineage>
        <taxon>Archaea</taxon>
        <taxon>Promethearchaeati</taxon>
        <taxon>Candidatus Odinarchaeota</taxon>
        <taxon>Candidatus Odinarchaeia</taxon>
        <taxon>Candidatus Odinarchaeales</taxon>
        <taxon>Candidatus Odinarchaeaceae</taxon>
        <taxon>Candidatus Odinarchaeum</taxon>
    </lineage>
</organism>